<dbReference type="RefSeq" id="WP_269598737.1">
    <property type="nucleotide sequence ID" value="NZ_CP114585.1"/>
</dbReference>
<keyword evidence="2" id="KW-1185">Reference proteome</keyword>
<dbReference type="EMBL" id="CP114585">
    <property type="protein sequence ID" value="WBA16387.1"/>
    <property type="molecule type" value="Genomic_DNA"/>
</dbReference>
<evidence type="ECO:0000313" key="1">
    <source>
        <dbReference type="EMBL" id="WBA16387.1"/>
    </source>
</evidence>
<name>A0ABY7LJK2_9GAMM</name>
<accession>A0ABY7LJK2</accession>
<sequence>MKKNYNVEFWNFVCHFGQHKLLDHYVDLVHPAFVNNHVRTYGDSRWLFNGVQLIEIDIDNEVLPFIYGRIVKDTILEREQILQDGDLVDDSLSMQSSPSSIFILSLKEHRIFFIKEHKDAPTMDSFKTTIERFINDERINLINEIFDGEKKQKEIHGGNYRVTKKKDLEVRYPKPDIEVIPLSSDADIEEFIKGMKSIDKLTLNLVMPNSESDCNGFFKCWRDENKKLKQSKSKVEFTKSKKSLPHDEVANLSKEAINDGNVLIKLNGKDINNDKLVGTHDEFKLTRSINEINETPTLLVKETYESFLGLIKDGVIREPRISNLSKVKEKIGYILSMLK</sequence>
<gene>
    <name evidence="1" type="ORF">N7E60_16770</name>
</gene>
<keyword evidence="1" id="KW-0614">Plasmid</keyword>
<reference evidence="1" key="1">
    <citation type="submission" date="2022-09" db="EMBL/GenBank/DDBJ databases">
        <authorList>
            <person name="Li Z.-J."/>
        </authorList>
    </citation>
    <scope>NUCLEOTIDE SEQUENCE</scope>
    <source>
        <strain evidence="1">TGB10</strain>
        <plasmid evidence="1">unnamed</plasmid>
    </source>
</reference>
<organism evidence="1 2">
    <name type="scientific">Salinivibrio proteolyticus</name>
    <dbReference type="NCBI Taxonomy" id="334715"/>
    <lineage>
        <taxon>Bacteria</taxon>
        <taxon>Pseudomonadati</taxon>
        <taxon>Pseudomonadota</taxon>
        <taxon>Gammaproteobacteria</taxon>
        <taxon>Vibrionales</taxon>
        <taxon>Vibrionaceae</taxon>
        <taxon>Salinivibrio</taxon>
    </lineage>
</organism>
<dbReference type="Proteomes" id="UP001164676">
    <property type="component" value="Plasmid unnamed"/>
</dbReference>
<protein>
    <recommendedName>
        <fullName evidence="3">CD-NTase associated protein 4-like DNA endonuclease domain-containing protein</fullName>
    </recommendedName>
</protein>
<evidence type="ECO:0000313" key="2">
    <source>
        <dbReference type="Proteomes" id="UP001164676"/>
    </source>
</evidence>
<geneLocation type="plasmid" evidence="1 2">
    <name>unnamed</name>
</geneLocation>
<evidence type="ECO:0008006" key="3">
    <source>
        <dbReference type="Google" id="ProtNLM"/>
    </source>
</evidence>
<proteinExistence type="predicted"/>